<evidence type="ECO:0008006" key="2">
    <source>
        <dbReference type="Google" id="ProtNLM"/>
    </source>
</evidence>
<organism evidence="1">
    <name type="scientific">Leviviridae sp</name>
    <dbReference type="NCBI Taxonomy" id="2027243"/>
    <lineage>
        <taxon>Viruses</taxon>
        <taxon>Riboviria</taxon>
        <taxon>Orthornavirae</taxon>
        <taxon>Lenarviricota</taxon>
        <taxon>Leviviricetes</taxon>
        <taxon>Norzivirales</taxon>
        <taxon>Fiersviridae</taxon>
    </lineage>
</organism>
<name>A0A514CZ65_9VIRU</name>
<protein>
    <recommendedName>
        <fullName evidence="2">Maturation</fullName>
    </recommendedName>
</protein>
<proteinExistence type="predicted"/>
<gene>
    <name evidence="1" type="ORF">H3RhizoLitter15163_000005</name>
</gene>
<sequence>MAVKRRRSLSFSFGKGRVRSEFSRAGPWSNQTSAPFFEPSFGRVTSYDAPQLQGVQETASENHPLWVKVTRGIPLTLEEASSSNTILDNIGGDFTSTKRYVVTAPQSNHYFVSPWDTNNPARRAHYWGPILQPSALSLAFPAFAQSSETDLQKLGTEAVAKCAPTNSVANLATAVTELYRDGLPKLLGASTWKDRITGYREGLRSSGGEYLNVEFGWKPLLADVTDLANGVINLDVLLEQYIRDAGRVVRRRYSFPPIIKREVSVVKDGVSPYFTGDGVNYDFSLVNKGRQIRVRLTTIQRWFSGAFTYHLPPEWRDSMSDRVALARKLLGLNLDADVLWNMTPWTWAVDWFADVGSLVRNSTLFSEDGLVMKYGYIMEHSIVHDTYTFEGPTGIAGGYPGRPSDLSLISEAKVRRTATPFGFGLTGGLTNRQASIVAALSASRVR</sequence>
<evidence type="ECO:0000313" key="1">
    <source>
        <dbReference type="EMBL" id="QDH86657.1"/>
    </source>
</evidence>
<accession>A0A514CZ65</accession>
<reference evidence="1" key="1">
    <citation type="submission" date="2019-05" db="EMBL/GenBank/DDBJ databases">
        <title>Metatranscriptomic reconstruction reveals RNA viruses with the potential to shape carbon cycling in soil.</title>
        <authorList>
            <person name="Starr E.P."/>
            <person name="Nuccio E."/>
            <person name="Pett-Ridge J."/>
            <person name="Banfield J.F."/>
            <person name="Firestone M.K."/>
        </authorList>
    </citation>
    <scope>NUCLEOTIDE SEQUENCE</scope>
    <source>
        <strain evidence="1">H3_Rhizo_Litter_15_scaffold_163</strain>
    </source>
</reference>
<dbReference type="EMBL" id="MN032828">
    <property type="protein sequence ID" value="QDH86657.1"/>
    <property type="molecule type" value="Genomic_RNA"/>
</dbReference>